<proteinExistence type="predicted"/>
<comment type="caution">
    <text evidence="1">The sequence shown here is derived from an EMBL/GenBank/DDBJ whole genome shotgun (WGS) entry which is preliminary data.</text>
</comment>
<reference evidence="1 2" key="1">
    <citation type="journal article" date="2023" name="Plants (Basel)">
        <title>Bridging the Gap: Combining Genomics and Transcriptomics Approaches to Understand Stylosanthes scabra, an Orphan Legume from the Brazilian Caatinga.</title>
        <authorList>
            <person name="Ferreira-Neto J.R.C."/>
            <person name="da Silva M.D."/>
            <person name="Binneck E."/>
            <person name="de Melo N.F."/>
            <person name="da Silva R.H."/>
            <person name="de Melo A.L.T.M."/>
            <person name="Pandolfi V."/>
            <person name="Bustamante F.O."/>
            <person name="Brasileiro-Vidal A.C."/>
            <person name="Benko-Iseppon A.M."/>
        </authorList>
    </citation>
    <scope>NUCLEOTIDE SEQUENCE [LARGE SCALE GENOMIC DNA]</scope>
    <source>
        <tissue evidence="1">Leaves</tissue>
    </source>
</reference>
<accession>A0ABU6YEJ6</accession>
<organism evidence="1 2">
    <name type="scientific">Stylosanthes scabra</name>
    <dbReference type="NCBI Taxonomy" id="79078"/>
    <lineage>
        <taxon>Eukaryota</taxon>
        <taxon>Viridiplantae</taxon>
        <taxon>Streptophyta</taxon>
        <taxon>Embryophyta</taxon>
        <taxon>Tracheophyta</taxon>
        <taxon>Spermatophyta</taxon>
        <taxon>Magnoliopsida</taxon>
        <taxon>eudicotyledons</taxon>
        <taxon>Gunneridae</taxon>
        <taxon>Pentapetalae</taxon>
        <taxon>rosids</taxon>
        <taxon>fabids</taxon>
        <taxon>Fabales</taxon>
        <taxon>Fabaceae</taxon>
        <taxon>Papilionoideae</taxon>
        <taxon>50 kb inversion clade</taxon>
        <taxon>dalbergioids sensu lato</taxon>
        <taxon>Dalbergieae</taxon>
        <taxon>Pterocarpus clade</taxon>
        <taxon>Stylosanthes</taxon>
    </lineage>
</organism>
<keyword evidence="2" id="KW-1185">Reference proteome</keyword>
<dbReference type="Proteomes" id="UP001341840">
    <property type="component" value="Unassembled WGS sequence"/>
</dbReference>
<gene>
    <name evidence="1" type="ORF">PIB30_044579</name>
</gene>
<evidence type="ECO:0000313" key="1">
    <source>
        <dbReference type="EMBL" id="MED6208389.1"/>
    </source>
</evidence>
<protein>
    <submittedName>
        <fullName evidence="1">Uncharacterized protein</fullName>
    </submittedName>
</protein>
<name>A0ABU6YEJ6_9FABA</name>
<evidence type="ECO:0000313" key="2">
    <source>
        <dbReference type="Proteomes" id="UP001341840"/>
    </source>
</evidence>
<dbReference type="EMBL" id="JASCZI010241922">
    <property type="protein sequence ID" value="MED6208389.1"/>
    <property type="molecule type" value="Genomic_DNA"/>
</dbReference>
<sequence>MGYVITVSSSHFTIHVDMLWRLALQRAWSGVSMWIPCTGCSRCSMFIRWSFHQYLMRVIGQNWKVPSSGLTLLCGIPRGGVPCHPESGMRWIWLSVRRRDAACADRRGTRGVVVPMRLVVILDSVFVMFTVEQPHGLAQLILPHAIVGKGMAAGVAVGEVADSTAAAEMPADTGVTEWSGRAAIAGKSDRTVAV</sequence>